<proteinExistence type="predicted"/>
<dbReference type="Proteomes" id="UP000183832">
    <property type="component" value="Unassembled WGS sequence"/>
</dbReference>
<organism evidence="2 3">
    <name type="scientific">Clunio marinus</name>
    <dbReference type="NCBI Taxonomy" id="568069"/>
    <lineage>
        <taxon>Eukaryota</taxon>
        <taxon>Metazoa</taxon>
        <taxon>Ecdysozoa</taxon>
        <taxon>Arthropoda</taxon>
        <taxon>Hexapoda</taxon>
        <taxon>Insecta</taxon>
        <taxon>Pterygota</taxon>
        <taxon>Neoptera</taxon>
        <taxon>Endopterygota</taxon>
        <taxon>Diptera</taxon>
        <taxon>Nematocera</taxon>
        <taxon>Chironomoidea</taxon>
        <taxon>Chironomidae</taxon>
        <taxon>Clunio</taxon>
    </lineage>
</organism>
<feature type="region of interest" description="Disordered" evidence="1">
    <location>
        <begin position="1"/>
        <end position="47"/>
    </location>
</feature>
<name>A0A1J1HQH2_9DIPT</name>
<feature type="compositionally biased region" description="Low complexity" evidence="1">
    <location>
        <begin position="32"/>
        <end position="44"/>
    </location>
</feature>
<dbReference type="AlphaFoldDB" id="A0A1J1HQH2"/>
<gene>
    <name evidence="2" type="ORF">CLUMA_CG004060</name>
</gene>
<reference evidence="2 3" key="1">
    <citation type="submission" date="2015-04" db="EMBL/GenBank/DDBJ databases">
        <authorList>
            <person name="Syromyatnikov M.Y."/>
            <person name="Popov V.N."/>
        </authorList>
    </citation>
    <scope>NUCLEOTIDE SEQUENCE [LARGE SCALE GENOMIC DNA]</scope>
</reference>
<evidence type="ECO:0000313" key="3">
    <source>
        <dbReference type="Proteomes" id="UP000183832"/>
    </source>
</evidence>
<evidence type="ECO:0000313" key="2">
    <source>
        <dbReference type="EMBL" id="CRK90312.1"/>
    </source>
</evidence>
<protein>
    <submittedName>
        <fullName evidence="2">CLUMA_CG004060, isoform A</fullName>
    </submittedName>
</protein>
<sequence>MVEEQKQLSSGKRRTNRANNNHVGNGIEISPLNDDGGLDSNNGNKYSLSKNEHKIALTNETIENFIAS</sequence>
<evidence type="ECO:0000256" key="1">
    <source>
        <dbReference type="SAM" id="MobiDB-lite"/>
    </source>
</evidence>
<keyword evidence="3" id="KW-1185">Reference proteome</keyword>
<dbReference type="EMBL" id="CVRI01000018">
    <property type="protein sequence ID" value="CRK90312.1"/>
    <property type="molecule type" value="Genomic_DNA"/>
</dbReference>
<accession>A0A1J1HQH2</accession>